<reference evidence="1 2" key="1">
    <citation type="submission" date="2018-06" db="EMBL/GenBank/DDBJ databases">
        <authorList>
            <consortium name="Pathogen Informatics"/>
            <person name="Doyle S."/>
        </authorList>
    </citation>
    <scope>NUCLEOTIDE SEQUENCE [LARGE SCALE GENOMIC DNA]</scope>
    <source>
        <strain evidence="1 2">NCTC13316</strain>
    </source>
</reference>
<evidence type="ECO:0000313" key="1">
    <source>
        <dbReference type="EMBL" id="STX52325.1"/>
    </source>
</evidence>
<name>A0A378JM76_9GAMM</name>
<dbReference type="EMBL" id="UGOD01000001">
    <property type="protein sequence ID" value="STX52325.1"/>
    <property type="molecule type" value="Genomic_DNA"/>
</dbReference>
<dbReference type="GO" id="GO:0016740">
    <property type="term" value="F:transferase activity"/>
    <property type="evidence" value="ECO:0007669"/>
    <property type="project" value="UniProtKB-KW"/>
</dbReference>
<keyword evidence="2" id="KW-1185">Reference proteome</keyword>
<dbReference type="AlphaFoldDB" id="A0A378JM76"/>
<dbReference type="Proteomes" id="UP000254794">
    <property type="component" value="Unassembled WGS sequence"/>
</dbReference>
<dbReference type="OrthoDB" id="583309at2"/>
<dbReference type="GO" id="GO:0018169">
    <property type="term" value="F:ribosomal S6-glutamic acid ligase activity"/>
    <property type="evidence" value="ECO:0007669"/>
    <property type="project" value="TreeGrafter"/>
</dbReference>
<dbReference type="PANTHER" id="PTHR21621:SF0">
    <property type="entry name" value="BETA-CITRYLGLUTAMATE SYNTHASE B-RELATED"/>
    <property type="match status" value="1"/>
</dbReference>
<dbReference type="Gene3D" id="3.30.470.20">
    <property type="entry name" value="ATP-grasp fold, B domain"/>
    <property type="match status" value="1"/>
</dbReference>
<accession>A0A378JM76</accession>
<organism evidence="1 2">
    <name type="scientific">Legionella busanensis</name>
    <dbReference type="NCBI Taxonomy" id="190655"/>
    <lineage>
        <taxon>Bacteria</taxon>
        <taxon>Pseudomonadati</taxon>
        <taxon>Pseudomonadota</taxon>
        <taxon>Gammaproteobacteria</taxon>
        <taxon>Legionellales</taxon>
        <taxon>Legionellaceae</taxon>
        <taxon>Legionella</taxon>
    </lineage>
</organism>
<dbReference type="RefSeq" id="WP_115331893.1">
    <property type="nucleotide sequence ID" value="NZ_CAAAHP010000005.1"/>
</dbReference>
<dbReference type="PANTHER" id="PTHR21621">
    <property type="entry name" value="RIBOSOMAL PROTEIN S6 MODIFICATION PROTEIN"/>
    <property type="match status" value="1"/>
</dbReference>
<keyword evidence="1" id="KW-0808">Transferase</keyword>
<dbReference type="GO" id="GO:0009432">
    <property type="term" value="P:SOS response"/>
    <property type="evidence" value="ECO:0007669"/>
    <property type="project" value="TreeGrafter"/>
</dbReference>
<dbReference type="SUPFAM" id="SSF56059">
    <property type="entry name" value="Glutathione synthetase ATP-binding domain-like"/>
    <property type="match status" value="1"/>
</dbReference>
<protein>
    <submittedName>
        <fullName evidence="1">Glutathione synthase/Ribosomal protein S6 modification enzyme (Glutaminyl transferase)</fullName>
    </submittedName>
</protein>
<evidence type="ECO:0000313" key="2">
    <source>
        <dbReference type="Proteomes" id="UP000254794"/>
    </source>
</evidence>
<dbReference type="GO" id="GO:0005737">
    <property type="term" value="C:cytoplasm"/>
    <property type="evidence" value="ECO:0007669"/>
    <property type="project" value="TreeGrafter"/>
</dbReference>
<gene>
    <name evidence="1" type="ORF">NCTC13316_02438</name>
</gene>
<proteinExistence type="predicted"/>
<sequence>MKYLILTEPDDTHAVLVKLALESIGHYVKLLFTADHPTKQKNSVLIDKDFYLWKSSDKSKSYMSQEYDVVWWRRVRKPFLPEQAVHPDDFSFIKRENIVFYESLTQNIAPNAWWVNPKEAAIRANWKLLQLRLADQCGFIIPKTLCSNDPQEIRNFLAEYEKDGVIYKPLYSSFWFEEKYVKVSYTAKLNLSNLPPDKVLQLTPGIFQKHIKKKYELRITCFGDYIVAAKLDSQTHNKGSVDWRAIYPDKMNIEPYRLPFAIEQRLRKFMRKLGIIFGAFDFIVTPDDEYIFLEVNEQGQFLWIEEYNPNFKMLDIFVNFLIERTVNFQWNERSVTHSIDKYRNRMQSLITKNLLNHVNLNKFKTINRGEAC</sequence>